<gene>
    <name evidence="1" type="ORF">JHL16_34830</name>
</gene>
<dbReference type="Proteomes" id="UP000616151">
    <property type="component" value="Unassembled WGS sequence"/>
</dbReference>
<protein>
    <submittedName>
        <fullName evidence="1">Winged helix-turn-helix transcriptional regulator</fullName>
    </submittedName>
</protein>
<sequence length="113" mass="12752">MTRLLSGLHKLRDEAPDMPIAVLVTFFGIGEYAAERSEQDPISIRELAEKIGLPYSSTSRHIRYLGDMFSPDKRGLGWIDTDIVQQDRRQKTAFLTPKGKRVLSTFKATVGLE</sequence>
<comment type="caution">
    <text evidence="1">The sequence shown here is derived from an EMBL/GenBank/DDBJ whole genome shotgun (WGS) entry which is preliminary data.</text>
</comment>
<evidence type="ECO:0000313" key="1">
    <source>
        <dbReference type="EMBL" id="MBK1871594.1"/>
    </source>
</evidence>
<reference evidence="1" key="1">
    <citation type="submission" date="2021-01" db="EMBL/GenBank/DDBJ databases">
        <authorList>
            <person name="Sun Q."/>
        </authorList>
    </citation>
    <scope>NUCLEOTIDE SEQUENCE</scope>
    <source>
        <strain evidence="1">YIM B02566</strain>
    </source>
</reference>
<dbReference type="EMBL" id="JAENHL010000009">
    <property type="protein sequence ID" value="MBK1871594.1"/>
    <property type="molecule type" value="Genomic_DNA"/>
</dbReference>
<name>A0ACC5RG60_9HYPH</name>
<evidence type="ECO:0000313" key="2">
    <source>
        <dbReference type="Proteomes" id="UP000616151"/>
    </source>
</evidence>
<organism evidence="1 2">
    <name type="scientific">Taklimakanibacter albus</name>
    <dbReference type="NCBI Taxonomy" id="2800327"/>
    <lineage>
        <taxon>Bacteria</taxon>
        <taxon>Pseudomonadati</taxon>
        <taxon>Pseudomonadota</taxon>
        <taxon>Alphaproteobacteria</taxon>
        <taxon>Hyphomicrobiales</taxon>
        <taxon>Aestuariivirgaceae</taxon>
        <taxon>Taklimakanibacter</taxon>
    </lineage>
</organism>
<proteinExistence type="predicted"/>
<accession>A0ACC5RG60</accession>
<keyword evidence="2" id="KW-1185">Reference proteome</keyword>